<dbReference type="RefSeq" id="WP_268600789.1">
    <property type="nucleotide sequence ID" value="NZ_JAMDNP010000114.1"/>
</dbReference>
<protein>
    <submittedName>
        <fullName evidence="1">Uncharacterized protein</fullName>
    </submittedName>
</protein>
<name>A0ABT4H7J7_PAEAL</name>
<dbReference type="EMBL" id="JAMDNP010000114">
    <property type="protein sequence ID" value="MCY9764743.1"/>
    <property type="molecule type" value="Genomic_DNA"/>
</dbReference>
<proteinExistence type="predicted"/>
<organism evidence="1 2">
    <name type="scientific">Paenibacillus alvei</name>
    <name type="common">Bacillus alvei</name>
    <dbReference type="NCBI Taxonomy" id="44250"/>
    <lineage>
        <taxon>Bacteria</taxon>
        <taxon>Bacillati</taxon>
        <taxon>Bacillota</taxon>
        <taxon>Bacilli</taxon>
        <taxon>Bacillales</taxon>
        <taxon>Paenibacillaceae</taxon>
        <taxon>Paenibacillus</taxon>
    </lineage>
</organism>
<evidence type="ECO:0000313" key="1">
    <source>
        <dbReference type="EMBL" id="MCY9764743.1"/>
    </source>
</evidence>
<accession>A0ABT4H7J7</accession>
<dbReference type="Proteomes" id="UP001527181">
    <property type="component" value="Unassembled WGS sequence"/>
</dbReference>
<comment type="caution">
    <text evidence="1">The sequence shown here is derived from an EMBL/GenBank/DDBJ whole genome shotgun (WGS) entry which is preliminary data.</text>
</comment>
<gene>
    <name evidence="1" type="ORF">M5X12_30075</name>
</gene>
<evidence type="ECO:0000313" key="2">
    <source>
        <dbReference type="Proteomes" id="UP001527181"/>
    </source>
</evidence>
<sequence>MAHMPSSFVAFLMDKRAAEILESFFNERKDFFNLFTIFHHETAMINPIIGETLLEFEEKITENLLNVEEVYRSGFRDGFAAAGKIKQL</sequence>
<keyword evidence="2" id="KW-1185">Reference proteome</keyword>
<reference evidence="1 2" key="1">
    <citation type="submission" date="2022-05" db="EMBL/GenBank/DDBJ databases">
        <title>Genome Sequencing of Bee-Associated Microbes.</title>
        <authorList>
            <person name="Dunlap C."/>
        </authorList>
    </citation>
    <scope>NUCLEOTIDE SEQUENCE [LARGE SCALE GENOMIC DNA]</scope>
    <source>
        <strain evidence="1 2">NRRL B-04010</strain>
    </source>
</reference>